<organism evidence="1 2">
    <name type="scientific">Catenovulum sediminis</name>
    <dbReference type="NCBI Taxonomy" id="1740262"/>
    <lineage>
        <taxon>Bacteria</taxon>
        <taxon>Pseudomonadati</taxon>
        <taxon>Pseudomonadota</taxon>
        <taxon>Gammaproteobacteria</taxon>
        <taxon>Alteromonadales</taxon>
        <taxon>Alteromonadaceae</taxon>
        <taxon>Catenovulum</taxon>
    </lineage>
</organism>
<dbReference type="Proteomes" id="UP001467690">
    <property type="component" value="Unassembled WGS sequence"/>
</dbReference>
<evidence type="ECO:0000313" key="1">
    <source>
        <dbReference type="EMBL" id="MER2494413.1"/>
    </source>
</evidence>
<sequence length="196" mass="22902">MSYQGYRTGALTAYRVVGHVLHGRNRVNIWLCQCDCSRMIKLTQTDLLKGIIPACKVCRRGPCVVCGEDITNEDYGVKRNTCSDDCFKQNRRNKQNIALQKRAAADPEFHKKHYQAALQRDPEHNKKRYQRKLEKLNKMTPGERQAFLHKEYKASNKWNAAKRAFLKENDPIGYEAYLKKCREAHNKHYKQKKAES</sequence>
<protein>
    <submittedName>
        <fullName evidence="1">Uncharacterized protein</fullName>
    </submittedName>
</protein>
<dbReference type="RefSeq" id="WP_350403453.1">
    <property type="nucleotide sequence ID" value="NZ_JBELOE010000298.1"/>
</dbReference>
<gene>
    <name evidence="1" type="ORF">ABS311_21270</name>
</gene>
<keyword evidence="2" id="KW-1185">Reference proteome</keyword>
<comment type="caution">
    <text evidence="1">The sequence shown here is derived from an EMBL/GenBank/DDBJ whole genome shotgun (WGS) entry which is preliminary data.</text>
</comment>
<proteinExistence type="predicted"/>
<evidence type="ECO:0000313" key="2">
    <source>
        <dbReference type="Proteomes" id="UP001467690"/>
    </source>
</evidence>
<reference evidence="1 2" key="1">
    <citation type="submission" date="2024-06" db="EMBL/GenBank/DDBJ databases">
        <authorList>
            <person name="Chen R.Y."/>
        </authorList>
    </citation>
    <scope>NUCLEOTIDE SEQUENCE [LARGE SCALE GENOMIC DNA]</scope>
    <source>
        <strain evidence="1 2">D2</strain>
    </source>
</reference>
<accession>A0ABV1RN91</accession>
<name>A0ABV1RN91_9ALTE</name>
<dbReference type="EMBL" id="JBELOE010000298">
    <property type="protein sequence ID" value="MER2494413.1"/>
    <property type="molecule type" value="Genomic_DNA"/>
</dbReference>